<accession>A0A4Z2H668</accession>
<reference evidence="2 3" key="1">
    <citation type="submission" date="2019-03" db="EMBL/GenBank/DDBJ databases">
        <title>First draft genome of Liparis tanakae, snailfish: a comprehensive survey of snailfish specific genes.</title>
        <authorList>
            <person name="Kim W."/>
            <person name="Song I."/>
            <person name="Jeong J.-H."/>
            <person name="Kim D."/>
            <person name="Kim S."/>
            <person name="Ryu S."/>
            <person name="Song J.Y."/>
            <person name="Lee S.K."/>
        </authorList>
    </citation>
    <scope>NUCLEOTIDE SEQUENCE [LARGE SCALE GENOMIC DNA]</scope>
    <source>
        <tissue evidence="2">Muscle</tissue>
    </source>
</reference>
<evidence type="ECO:0000313" key="3">
    <source>
        <dbReference type="Proteomes" id="UP000314294"/>
    </source>
</evidence>
<feature type="region of interest" description="Disordered" evidence="1">
    <location>
        <begin position="19"/>
        <end position="52"/>
    </location>
</feature>
<dbReference type="EMBL" id="SRLO01000316">
    <property type="protein sequence ID" value="TNN61388.1"/>
    <property type="molecule type" value="Genomic_DNA"/>
</dbReference>
<dbReference type="Proteomes" id="UP000314294">
    <property type="component" value="Unassembled WGS sequence"/>
</dbReference>
<protein>
    <submittedName>
        <fullName evidence="2">Uncharacterized protein</fullName>
    </submittedName>
</protein>
<gene>
    <name evidence="2" type="ORF">EYF80_028405</name>
</gene>
<sequence length="81" mass="9036">MFLLLRAELRGAVKRIRRSVSPARNSDRRTMQRGNGPAFHPPRKKENAPHGKCGRGLYCRLESRRVSSGKSCSASNANNSK</sequence>
<organism evidence="2 3">
    <name type="scientific">Liparis tanakae</name>
    <name type="common">Tanaka's snailfish</name>
    <dbReference type="NCBI Taxonomy" id="230148"/>
    <lineage>
        <taxon>Eukaryota</taxon>
        <taxon>Metazoa</taxon>
        <taxon>Chordata</taxon>
        <taxon>Craniata</taxon>
        <taxon>Vertebrata</taxon>
        <taxon>Euteleostomi</taxon>
        <taxon>Actinopterygii</taxon>
        <taxon>Neopterygii</taxon>
        <taxon>Teleostei</taxon>
        <taxon>Neoteleostei</taxon>
        <taxon>Acanthomorphata</taxon>
        <taxon>Eupercaria</taxon>
        <taxon>Perciformes</taxon>
        <taxon>Cottioidei</taxon>
        <taxon>Cottales</taxon>
        <taxon>Liparidae</taxon>
        <taxon>Liparis</taxon>
    </lineage>
</organism>
<evidence type="ECO:0000256" key="1">
    <source>
        <dbReference type="SAM" id="MobiDB-lite"/>
    </source>
</evidence>
<proteinExistence type="predicted"/>
<evidence type="ECO:0000313" key="2">
    <source>
        <dbReference type="EMBL" id="TNN61388.1"/>
    </source>
</evidence>
<name>A0A4Z2H668_9TELE</name>
<comment type="caution">
    <text evidence="2">The sequence shown here is derived from an EMBL/GenBank/DDBJ whole genome shotgun (WGS) entry which is preliminary data.</text>
</comment>
<dbReference type="AlphaFoldDB" id="A0A4Z2H668"/>
<keyword evidence="3" id="KW-1185">Reference proteome</keyword>